<dbReference type="PROSITE" id="PS50109">
    <property type="entry name" value="HIS_KIN"/>
    <property type="match status" value="1"/>
</dbReference>
<evidence type="ECO:0000256" key="4">
    <source>
        <dbReference type="SAM" id="Coils"/>
    </source>
</evidence>
<dbReference type="SUPFAM" id="SSF47384">
    <property type="entry name" value="Homodimeric domain of signal transducing histidine kinase"/>
    <property type="match status" value="1"/>
</dbReference>
<dbReference type="InterPro" id="IPR004358">
    <property type="entry name" value="Sig_transdc_His_kin-like_C"/>
</dbReference>
<dbReference type="Gene3D" id="3.30.565.10">
    <property type="entry name" value="Histidine kinase-like ATPase, C-terminal domain"/>
    <property type="match status" value="1"/>
</dbReference>
<keyword evidence="7" id="KW-1185">Reference proteome</keyword>
<dbReference type="InterPro" id="IPR003594">
    <property type="entry name" value="HATPase_dom"/>
</dbReference>
<organism evidence="6 7">
    <name type="scientific">Seonamhaeicola aphaedonensis</name>
    <dbReference type="NCBI Taxonomy" id="1461338"/>
    <lineage>
        <taxon>Bacteria</taxon>
        <taxon>Pseudomonadati</taxon>
        <taxon>Bacteroidota</taxon>
        <taxon>Flavobacteriia</taxon>
        <taxon>Flavobacteriales</taxon>
        <taxon>Flavobacteriaceae</taxon>
    </lineage>
</organism>
<keyword evidence="4" id="KW-0175">Coiled coil</keyword>
<dbReference type="InterPro" id="IPR036097">
    <property type="entry name" value="HisK_dim/P_sf"/>
</dbReference>
<dbReference type="PANTHER" id="PTHR43065">
    <property type="entry name" value="SENSOR HISTIDINE KINASE"/>
    <property type="match status" value="1"/>
</dbReference>
<gene>
    <name evidence="6" type="ORF">DFQ02_10981</name>
</gene>
<evidence type="ECO:0000313" key="7">
    <source>
        <dbReference type="Proteomes" id="UP000256629"/>
    </source>
</evidence>
<dbReference type="PRINTS" id="PR00344">
    <property type="entry name" value="BCTRLSENSOR"/>
</dbReference>
<dbReference type="RefSeq" id="WP_245940274.1">
    <property type="nucleotide sequence ID" value="NZ_QRDX01000009.1"/>
</dbReference>
<dbReference type="Pfam" id="PF00512">
    <property type="entry name" value="HisKA"/>
    <property type="match status" value="1"/>
</dbReference>
<dbReference type="EMBL" id="QRDX01000009">
    <property type="protein sequence ID" value="RED44964.1"/>
    <property type="molecule type" value="Genomic_DNA"/>
</dbReference>
<dbReference type="SMART" id="SM00388">
    <property type="entry name" value="HisKA"/>
    <property type="match status" value="1"/>
</dbReference>
<dbReference type="PANTHER" id="PTHR43065:SF42">
    <property type="entry name" value="TWO-COMPONENT SENSOR PPRA"/>
    <property type="match status" value="1"/>
</dbReference>
<dbReference type="Pfam" id="PF02518">
    <property type="entry name" value="HATPase_c"/>
    <property type="match status" value="1"/>
</dbReference>
<dbReference type="AlphaFoldDB" id="A0A3D9H656"/>
<feature type="coiled-coil region" evidence="4">
    <location>
        <begin position="55"/>
        <end position="82"/>
    </location>
</feature>
<dbReference type="SMART" id="SM00387">
    <property type="entry name" value="HATPase_c"/>
    <property type="match status" value="1"/>
</dbReference>
<comment type="caution">
    <text evidence="6">The sequence shown here is derived from an EMBL/GenBank/DDBJ whole genome shotgun (WGS) entry which is preliminary data.</text>
</comment>
<dbReference type="GO" id="GO:0000155">
    <property type="term" value="F:phosphorelay sensor kinase activity"/>
    <property type="evidence" value="ECO:0007669"/>
    <property type="project" value="InterPro"/>
</dbReference>
<dbReference type="Gene3D" id="1.10.287.130">
    <property type="match status" value="1"/>
</dbReference>
<evidence type="ECO:0000256" key="1">
    <source>
        <dbReference type="ARBA" id="ARBA00000085"/>
    </source>
</evidence>
<evidence type="ECO:0000313" key="6">
    <source>
        <dbReference type="EMBL" id="RED44964.1"/>
    </source>
</evidence>
<dbReference type="InterPro" id="IPR036890">
    <property type="entry name" value="HATPase_C_sf"/>
</dbReference>
<keyword evidence="3" id="KW-0597">Phosphoprotein</keyword>
<dbReference type="Proteomes" id="UP000256629">
    <property type="component" value="Unassembled WGS sequence"/>
</dbReference>
<dbReference type="InterPro" id="IPR003661">
    <property type="entry name" value="HisK_dim/P_dom"/>
</dbReference>
<dbReference type="EC" id="2.7.13.3" evidence="2"/>
<evidence type="ECO:0000256" key="2">
    <source>
        <dbReference type="ARBA" id="ARBA00012438"/>
    </source>
</evidence>
<dbReference type="CDD" id="cd00082">
    <property type="entry name" value="HisKA"/>
    <property type="match status" value="1"/>
</dbReference>
<evidence type="ECO:0000259" key="5">
    <source>
        <dbReference type="PROSITE" id="PS50109"/>
    </source>
</evidence>
<evidence type="ECO:0000256" key="3">
    <source>
        <dbReference type="ARBA" id="ARBA00022553"/>
    </source>
</evidence>
<reference evidence="6 7" key="1">
    <citation type="submission" date="2018-07" db="EMBL/GenBank/DDBJ databases">
        <title>Genomic Encyclopedia of Type Strains, Phase III (KMG-III): the genomes of soil and plant-associated and newly described type strains.</title>
        <authorList>
            <person name="Whitman W."/>
        </authorList>
    </citation>
    <scope>NUCLEOTIDE SEQUENCE [LARGE SCALE GENOMIC DNA]</scope>
    <source>
        <strain evidence="6 7">CECT 8487</strain>
    </source>
</reference>
<dbReference type="InterPro" id="IPR005467">
    <property type="entry name" value="His_kinase_dom"/>
</dbReference>
<sequence>MNPQLQTIHDFIQQNENLTADEKTALLKLVKKVDSDLTISEFKLERTEKVKRTTGILLEETIEELEQKRKAVEVQNRELEIETALEKVRSRTMAMQKSEELPEAANNLFLQVQALGIPAWSAGYCIWESEDKKSASCNMSSEGEIQKGFSLPTIGEGYNFYGPLKNGESFYVAELGGKKLVKHYDFMKTLPIVGEVLEGFDKKGISLPTFQIFHIVYFTHGYLMFITYEAVTNDWDIFKRFGKVFEQTYTRFLDLQKAEAQAKEVLKQSSLDRLRAKISSMRTSKDLDQIIPSIWNELDILGVPFIRCGVFIINEAHEKINTYLSAPDGKALAAFELGYDTNDIAKNVVCNWKKNKIYQTSWSKMEFVAFMTDLVDKGLLKDLMFYQGVETPPAQLHLNFVPFEQGMLYVGNTMLLKENEIEIIQSLAKAFSTAYARYEDFKKLEAAKEQVEKALIDLRQTQSQLIQSEKMASLGELTAGIAHEIQNPLNFVNNFSEVSKELLEEMLEELKNGEIEEVNELASDVIQNLEKINHHGKRADGIVKGMLQHSRTSSGVKEPTHLNTLADEYLRLAYHGLRAKDKSFNANIQTHFDESIGNIDIIPQDIGRVLLNLITNAFYAVTAKKKQQPSDYDPTVTVTTKKIDSGISISVKDNGNGIPKSILGKIFQPFFTTKPTGQGTGLGLSLSYDIVKAHVGEITVESTENIGTEFILTLPI</sequence>
<proteinExistence type="predicted"/>
<name>A0A3D9H656_9FLAO</name>
<protein>
    <recommendedName>
        <fullName evidence="2">histidine kinase</fullName>
        <ecNumber evidence="2">2.7.13.3</ecNumber>
    </recommendedName>
</protein>
<dbReference type="SUPFAM" id="SSF55874">
    <property type="entry name" value="ATPase domain of HSP90 chaperone/DNA topoisomerase II/histidine kinase"/>
    <property type="match status" value="1"/>
</dbReference>
<comment type="catalytic activity">
    <reaction evidence="1">
        <text>ATP + protein L-histidine = ADP + protein N-phospho-L-histidine.</text>
        <dbReference type="EC" id="2.7.13.3"/>
    </reaction>
</comment>
<accession>A0A3D9H656</accession>
<feature type="domain" description="Histidine kinase" evidence="5">
    <location>
        <begin position="480"/>
        <end position="716"/>
    </location>
</feature>